<feature type="domain" description="HDOD" evidence="1">
    <location>
        <begin position="25"/>
        <end position="221"/>
    </location>
</feature>
<dbReference type="Pfam" id="PF08668">
    <property type="entry name" value="HDOD"/>
    <property type="match status" value="1"/>
</dbReference>
<protein>
    <submittedName>
        <fullName evidence="2">HD domain protein</fullName>
    </submittedName>
</protein>
<evidence type="ECO:0000259" key="1">
    <source>
        <dbReference type="PROSITE" id="PS51833"/>
    </source>
</evidence>
<evidence type="ECO:0000313" key="3">
    <source>
        <dbReference type="Proteomes" id="UP000093080"/>
    </source>
</evidence>
<dbReference type="EMBL" id="MAGO01000014">
    <property type="protein sequence ID" value="OCC14301.1"/>
    <property type="molecule type" value="Genomic_DNA"/>
</dbReference>
<dbReference type="Gene3D" id="1.10.3210.10">
    <property type="entry name" value="Hypothetical protein af1432"/>
    <property type="match status" value="1"/>
</dbReference>
<dbReference type="RefSeq" id="WP_067620455.1">
    <property type="nucleotide sequence ID" value="NZ_MAGO01000014.1"/>
</dbReference>
<comment type="caution">
    <text evidence="2">The sequence shown here is derived from an EMBL/GenBank/DDBJ whole genome shotgun (WGS) entry which is preliminary data.</text>
</comment>
<name>A0A1B9F3F9_9BACT</name>
<dbReference type="PANTHER" id="PTHR33525:SF3">
    <property type="entry name" value="RIBONUCLEASE Y"/>
    <property type="match status" value="1"/>
</dbReference>
<dbReference type="InterPro" id="IPR052340">
    <property type="entry name" value="RNase_Y/CdgJ"/>
</dbReference>
<dbReference type="Proteomes" id="UP000093080">
    <property type="component" value="Unassembled WGS sequence"/>
</dbReference>
<dbReference type="SUPFAM" id="SSF109604">
    <property type="entry name" value="HD-domain/PDEase-like"/>
    <property type="match status" value="1"/>
</dbReference>
<reference evidence="2 3" key="1">
    <citation type="submission" date="2016-06" db="EMBL/GenBank/DDBJ databases">
        <title>Respiratory ammonification of nitrate coupled to the oxidation of elemental sulfur in deep-sea autotrophic thermophilic bacteria.</title>
        <authorList>
            <person name="Slobodkina G.B."/>
            <person name="Mardanov A.V."/>
            <person name="Ravin N.V."/>
            <person name="Frolova A.A."/>
            <person name="Viryasiv M.B."/>
            <person name="Chernyh N.A."/>
            <person name="Bonch-Osmolovskaya E.A."/>
            <person name="Slobodkin A.I."/>
        </authorList>
    </citation>
    <scope>NUCLEOTIDE SEQUENCE [LARGE SCALE GENOMIC DNA]</scope>
    <source>
        <strain evidence="2 3">S69</strain>
    </source>
</reference>
<proteinExistence type="predicted"/>
<sequence>MFRFFIKKRKDPKKAIKELLNGFELPSFPQAVMNALKKMRDPDIPMREVAKEIEKDPGMHVMVLKCVNSAAFGLSRKVSNIVHAVNLLGRSRLESLILPLAVRDSLPKITMSCMDLKKFWYTSGFRASLARQLAEKLHPAEKDDSFTAALLQDIGIPILIKSKRETYCDTLNQWDENEGLSLPLLEKKLLGFDHQIVGGLMAEEWEFPEKLKNSILTHHETDPDLETPISAHLVSHIRFLNGLDIDEEIKFMKEICIDRHGFKEAFLDNIVKKAISEAEEMALLMK</sequence>
<gene>
    <name evidence="2" type="ORF">DBT_2290</name>
</gene>
<evidence type="ECO:0000313" key="2">
    <source>
        <dbReference type="EMBL" id="OCC14301.1"/>
    </source>
</evidence>
<dbReference type="InterPro" id="IPR013976">
    <property type="entry name" value="HDOD"/>
</dbReference>
<dbReference type="STRING" id="1156395.DBT_2290"/>
<dbReference type="PANTHER" id="PTHR33525">
    <property type="match status" value="1"/>
</dbReference>
<accession>A0A1B9F3F9</accession>
<dbReference type="AlphaFoldDB" id="A0A1B9F3F9"/>
<dbReference type="PROSITE" id="PS51833">
    <property type="entry name" value="HDOD"/>
    <property type="match status" value="1"/>
</dbReference>
<dbReference type="OrthoDB" id="5501247at2"/>
<organism evidence="2 3">
    <name type="scientific">Dissulfuribacter thermophilus</name>
    <dbReference type="NCBI Taxonomy" id="1156395"/>
    <lineage>
        <taxon>Bacteria</taxon>
        <taxon>Pseudomonadati</taxon>
        <taxon>Thermodesulfobacteriota</taxon>
        <taxon>Dissulfuribacteria</taxon>
        <taxon>Dissulfuribacterales</taxon>
        <taxon>Dissulfuribacteraceae</taxon>
        <taxon>Dissulfuribacter</taxon>
    </lineage>
</organism>
<keyword evidence="3" id="KW-1185">Reference proteome</keyword>